<feature type="domain" description="AMP-dependent synthetase/ligase" evidence="3">
    <location>
        <begin position="134"/>
        <end position="565"/>
    </location>
</feature>
<dbReference type="Gene3D" id="3.40.50.12780">
    <property type="entry name" value="N-terminal domain of ligase-like"/>
    <property type="match status" value="1"/>
</dbReference>
<dbReference type="PANTHER" id="PTHR43201:SF8">
    <property type="entry name" value="ACYL-COA SYNTHETASE FAMILY MEMBER 3"/>
    <property type="match status" value="1"/>
</dbReference>
<dbReference type="PANTHER" id="PTHR43201">
    <property type="entry name" value="ACYL-COA SYNTHETASE"/>
    <property type="match status" value="1"/>
</dbReference>
<dbReference type="Proteomes" id="UP000001449">
    <property type="component" value="Chromosome 2"/>
</dbReference>
<evidence type="ECO:0000256" key="1">
    <source>
        <dbReference type="ARBA" id="ARBA00006432"/>
    </source>
</evidence>
<feature type="domain" description="AMP-binding enzyme C-terminal" evidence="4">
    <location>
        <begin position="620"/>
        <end position="696"/>
    </location>
</feature>
<evidence type="ECO:0000259" key="3">
    <source>
        <dbReference type="Pfam" id="PF00501"/>
    </source>
</evidence>
<dbReference type="Pfam" id="PF13193">
    <property type="entry name" value="AMP-binding_C"/>
    <property type="match status" value="1"/>
</dbReference>
<dbReference type="AlphaFoldDB" id="B8BUH0"/>
<reference evidence="5 6" key="2">
    <citation type="journal article" date="2008" name="Nature">
        <title>The Phaeodactylum genome reveals the evolutionary history of diatom genomes.</title>
        <authorList>
            <person name="Bowler C."/>
            <person name="Allen A.E."/>
            <person name="Badger J.H."/>
            <person name="Grimwood J."/>
            <person name="Jabbari K."/>
            <person name="Kuo A."/>
            <person name="Maheswari U."/>
            <person name="Martens C."/>
            <person name="Maumus F."/>
            <person name="Otillar R.P."/>
            <person name="Rayko E."/>
            <person name="Salamov A."/>
            <person name="Vandepoele K."/>
            <person name="Beszteri B."/>
            <person name="Gruber A."/>
            <person name="Heijde M."/>
            <person name="Katinka M."/>
            <person name="Mock T."/>
            <person name="Valentin K."/>
            <person name="Verret F."/>
            <person name="Berges J.A."/>
            <person name="Brownlee C."/>
            <person name="Cadoret J.P."/>
            <person name="Chiovitti A."/>
            <person name="Choi C.J."/>
            <person name="Coesel S."/>
            <person name="De Martino A."/>
            <person name="Detter J.C."/>
            <person name="Durkin C."/>
            <person name="Falciatore A."/>
            <person name="Fournet J."/>
            <person name="Haruta M."/>
            <person name="Huysman M.J."/>
            <person name="Jenkins B.D."/>
            <person name="Jiroutova K."/>
            <person name="Jorgensen R.E."/>
            <person name="Joubert Y."/>
            <person name="Kaplan A."/>
            <person name="Kroger N."/>
            <person name="Kroth P.G."/>
            <person name="La Roche J."/>
            <person name="Lindquist E."/>
            <person name="Lommer M."/>
            <person name="Martin-Jezequel V."/>
            <person name="Lopez P.J."/>
            <person name="Lucas S."/>
            <person name="Mangogna M."/>
            <person name="McGinnis K."/>
            <person name="Medlin L.K."/>
            <person name="Montsant A."/>
            <person name="Oudot-Le Secq M.P."/>
            <person name="Napoli C."/>
            <person name="Obornik M."/>
            <person name="Parker M.S."/>
            <person name="Petit J.L."/>
            <person name="Porcel B.M."/>
            <person name="Poulsen N."/>
            <person name="Robison M."/>
            <person name="Rychlewski L."/>
            <person name="Rynearson T.A."/>
            <person name="Schmutz J."/>
            <person name="Shapiro H."/>
            <person name="Siaut M."/>
            <person name="Stanley M."/>
            <person name="Sussman M.R."/>
            <person name="Taylor A.R."/>
            <person name="Vardi A."/>
            <person name="von Dassow P."/>
            <person name="Vyverman W."/>
            <person name="Willis A."/>
            <person name="Wyrwicz L.S."/>
            <person name="Rokhsar D.S."/>
            <person name="Weissenbach J."/>
            <person name="Armbrust E.V."/>
            <person name="Green B.R."/>
            <person name="Van de Peer Y."/>
            <person name="Grigoriev I.V."/>
        </authorList>
    </citation>
    <scope>NUCLEOTIDE SEQUENCE [LARGE SCALE GENOMIC DNA]</scope>
    <source>
        <strain evidence="5 6">CCMP1335</strain>
    </source>
</reference>
<dbReference type="InterPro" id="IPR042099">
    <property type="entry name" value="ANL_N_sf"/>
</dbReference>
<dbReference type="InterPro" id="IPR025110">
    <property type="entry name" value="AMP-bd_C"/>
</dbReference>
<dbReference type="InterPro" id="IPR020845">
    <property type="entry name" value="AMP-binding_CS"/>
</dbReference>
<accession>B8BUH0</accession>
<dbReference type="SUPFAM" id="SSF56801">
    <property type="entry name" value="Acetyl-CoA synthetase-like"/>
    <property type="match status" value="1"/>
</dbReference>
<dbReference type="PaxDb" id="35128-Thaps21299"/>
<keyword evidence="2" id="KW-0732">Signal</keyword>
<evidence type="ECO:0000259" key="4">
    <source>
        <dbReference type="Pfam" id="PF13193"/>
    </source>
</evidence>
<dbReference type="Pfam" id="PF00501">
    <property type="entry name" value="AMP-binding"/>
    <property type="match status" value="1"/>
</dbReference>
<dbReference type="InterPro" id="IPR000873">
    <property type="entry name" value="AMP-dep_synth/lig_dom"/>
</dbReference>
<evidence type="ECO:0000313" key="6">
    <source>
        <dbReference type="Proteomes" id="UP000001449"/>
    </source>
</evidence>
<protein>
    <submittedName>
        <fullName evidence="5">Uncharacterized protein</fullName>
    </submittedName>
</protein>
<dbReference type="RefSeq" id="XP_002287843.1">
    <property type="nucleotide sequence ID" value="XM_002287807.1"/>
</dbReference>
<dbReference type="EMBL" id="CM000639">
    <property type="protein sequence ID" value="EED95286.1"/>
    <property type="molecule type" value="Genomic_DNA"/>
</dbReference>
<keyword evidence="6" id="KW-1185">Reference proteome</keyword>
<evidence type="ECO:0000313" key="5">
    <source>
        <dbReference type="EMBL" id="EED95286.1"/>
    </source>
</evidence>
<feature type="chain" id="PRO_5002868659" evidence="2">
    <location>
        <begin position="22"/>
        <end position="713"/>
    </location>
</feature>
<proteinExistence type="inferred from homology"/>
<dbReference type="PROSITE" id="PS00455">
    <property type="entry name" value="AMP_BINDING"/>
    <property type="match status" value="1"/>
</dbReference>
<dbReference type="GO" id="GO:0016405">
    <property type="term" value="F:CoA-ligase activity"/>
    <property type="evidence" value="ECO:0000318"/>
    <property type="project" value="GO_Central"/>
</dbReference>
<dbReference type="KEGG" id="tps:THAPSDRAFT_21299"/>
<dbReference type="InParanoid" id="B8BUH0"/>
<dbReference type="STRING" id="35128.B8BUH0"/>
<dbReference type="InterPro" id="IPR045851">
    <property type="entry name" value="AMP-bd_C_sf"/>
</dbReference>
<evidence type="ECO:0000256" key="2">
    <source>
        <dbReference type="SAM" id="SignalP"/>
    </source>
</evidence>
<reference evidence="5 6" key="1">
    <citation type="journal article" date="2004" name="Science">
        <title>The genome of the diatom Thalassiosira pseudonana: ecology, evolution, and metabolism.</title>
        <authorList>
            <person name="Armbrust E.V."/>
            <person name="Berges J.A."/>
            <person name="Bowler C."/>
            <person name="Green B.R."/>
            <person name="Martinez D."/>
            <person name="Putnam N.H."/>
            <person name="Zhou S."/>
            <person name="Allen A.E."/>
            <person name="Apt K.E."/>
            <person name="Bechner M."/>
            <person name="Brzezinski M.A."/>
            <person name="Chaal B.K."/>
            <person name="Chiovitti A."/>
            <person name="Davis A.K."/>
            <person name="Demarest M.S."/>
            <person name="Detter J.C."/>
            <person name="Glavina T."/>
            <person name="Goodstein D."/>
            <person name="Hadi M.Z."/>
            <person name="Hellsten U."/>
            <person name="Hildebrand M."/>
            <person name="Jenkins B.D."/>
            <person name="Jurka J."/>
            <person name="Kapitonov V.V."/>
            <person name="Kroger N."/>
            <person name="Lau W.W."/>
            <person name="Lane T.W."/>
            <person name="Larimer F.W."/>
            <person name="Lippmeier J.C."/>
            <person name="Lucas S."/>
            <person name="Medina M."/>
            <person name="Montsant A."/>
            <person name="Obornik M."/>
            <person name="Parker M.S."/>
            <person name="Palenik B."/>
            <person name="Pazour G.J."/>
            <person name="Richardson P.M."/>
            <person name="Rynearson T.A."/>
            <person name="Saito M.A."/>
            <person name="Schwartz D.C."/>
            <person name="Thamatrakoln K."/>
            <person name="Valentin K."/>
            <person name="Vardi A."/>
            <person name="Wilkerson F.P."/>
            <person name="Rokhsar D.S."/>
        </authorList>
    </citation>
    <scope>NUCLEOTIDE SEQUENCE [LARGE SCALE GENOMIC DNA]</scope>
    <source>
        <strain evidence="5 6">CCMP1335</strain>
    </source>
</reference>
<dbReference type="GO" id="GO:0006633">
    <property type="term" value="P:fatty acid biosynthetic process"/>
    <property type="evidence" value="ECO:0000318"/>
    <property type="project" value="GO_Central"/>
</dbReference>
<dbReference type="GeneID" id="7444650"/>
<dbReference type="eggNOG" id="KOG1176">
    <property type="taxonomic scope" value="Eukaryota"/>
</dbReference>
<gene>
    <name evidence="5" type="ORF">THAPSDRAFT_21299</name>
</gene>
<dbReference type="HOGENOM" id="CLU_000022_59_11_1"/>
<feature type="signal peptide" evidence="2">
    <location>
        <begin position="1"/>
        <end position="21"/>
    </location>
</feature>
<comment type="similarity">
    <text evidence="1">Belongs to the ATP-dependent AMP-binding enzyme family.</text>
</comment>
<organism evidence="5 6">
    <name type="scientific">Thalassiosira pseudonana</name>
    <name type="common">Marine diatom</name>
    <name type="synonym">Cyclotella nana</name>
    <dbReference type="NCBI Taxonomy" id="35128"/>
    <lineage>
        <taxon>Eukaryota</taxon>
        <taxon>Sar</taxon>
        <taxon>Stramenopiles</taxon>
        <taxon>Ochrophyta</taxon>
        <taxon>Bacillariophyta</taxon>
        <taxon>Coscinodiscophyceae</taxon>
        <taxon>Thalassiosirophycidae</taxon>
        <taxon>Thalassiosirales</taxon>
        <taxon>Thalassiosiraceae</taxon>
        <taxon>Thalassiosira</taxon>
    </lineage>
</organism>
<sequence length="713" mass="78448">MMNPTSFSTLLLAITPWVASSIQHRLGFAPPSPSSSQSISTFVNVRTRQADAFLPPTFVKGPPRISFFELDSALSIENENNAVSTLTSTQCTCASINTNTSLTEGIIRNTVFPKPPPPPSDEELHLHGLPILAQAAKHANAERTLCYELPENGGIRVSYRTALLDATTIASYITKATSKNKKKSDLAKPRTIAHLTEPGSEYVSSMWGTWASGFCTVPLATSHRAHEFEHVLKDSDPELIIIGGHVCRNDDEDKVSTAKTLPPHNEGELLQAVNNVGLADRVVYLRDLLKEDEATDNMSAVATSETGTEKYQYEFNLGAHGAIPSMDTPSMIMYTSGSTGLPKAVLTSHRNIYHQITDLVAAWGWTSTDVALHLLPLHHVHGVINILCCCAYAGACCEFVHFTCDNVWNRLAEAARDEQTSGQSTVESKKKKPNVLMAVPTVYSKLIEAYEHNVLAEGVAPHALKTLSNMRLMISGSAALPVSLNEKWKSLTGHILLERYGMTEFAMALSNPYTPMDKRYPGYVGTPLPSVEVRMVDEHGTIVDPESGLSGELQVRGPHLFQGYLNRPDVTEKEFASDGSGFFKTGDIVMYDKDKRSFKILGRASVDIIKNGGHKLSALEIERDLLEHPLIAELAVLGIPDDTWGERVAMVCRMKDPNEKLDIDMLRCWAEHRMARYKVPSRIVTLKEIPKNAMGKVNKTSLRSLFDDKTLAP</sequence>
<name>B8BUH0_THAPS</name>
<dbReference type="OMA" id="PRITAYK"/>
<dbReference type="Gene3D" id="3.30.300.30">
    <property type="match status" value="1"/>
</dbReference>